<evidence type="ECO:0000256" key="1">
    <source>
        <dbReference type="SAM" id="Phobius"/>
    </source>
</evidence>
<keyword evidence="1" id="KW-0812">Transmembrane</keyword>
<keyword evidence="1" id="KW-1133">Transmembrane helix</keyword>
<organism evidence="2 3">
    <name type="scientific">Kribbella rubisoli</name>
    <dbReference type="NCBI Taxonomy" id="3075929"/>
    <lineage>
        <taxon>Bacteria</taxon>
        <taxon>Bacillati</taxon>
        <taxon>Actinomycetota</taxon>
        <taxon>Actinomycetes</taxon>
        <taxon>Propionibacteriales</taxon>
        <taxon>Kribbellaceae</taxon>
        <taxon>Kribbella</taxon>
    </lineage>
</organism>
<keyword evidence="1" id="KW-0472">Membrane</keyword>
<proteinExistence type="predicted"/>
<sequence length="267" mass="28110">MNLTTPPPVEPLDPDYATDVQHDLVRRVRKKRRVPAWTPVLAAACGIAVIVAGGVFISRSNNEPSPAGRPTIVQVPAGTSPTQSLDLGPASGNEASVAAVACLAKEAAAAKPNQYPGGSLDPATIQLKSARWIKALGLPGRERQLVQSFMTANYVWFLCVDGKAEPYQGVGDGATDDVVGSWSWSNVGSPSVLRATFAFRSLAIVTRVELRIRGTEGASPWSVVSVADRGGYVTAVLPDAQARHGSAKVDIRGLDKTGKVLFEKTVG</sequence>
<protein>
    <submittedName>
        <fullName evidence="2">Uncharacterized protein</fullName>
    </submittedName>
</protein>
<name>A0A4Q7VY79_9ACTN</name>
<comment type="caution">
    <text evidence="2">The sequence shown here is derived from an EMBL/GenBank/DDBJ whole genome shotgun (WGS) entry which is preliminary data.</text>
</comment>
<dbReference type="RefSeq" id="WP_130449704.1">
    <property type="nucleotide sequence ID" value="NZ_SHKR01000018.1"/>
</dbReference>
<dbReference type="OrthoDB" id="3827894at2"/>
<reference evidence="2 3" key="1">
    <citation type="journal article" date="2015" name="Stand. Genomic Sci.">
        <title>Genomic Encyclopedia of Bacterial and Archaeal Type Strains, Phase III: the genomes of soil and plant-associated and newly described type strains.</title>
        <authorList>
            <person name="Whitman W.B."/>
            <person name="Woyke T."/>
            <person name="Klenk H.P."/>
            <person name="Zhou Y."/>
            <person name="Lilburn T.G."/>
            <person name="Beck B.J."/>
            <person name="De Vos P."/>
            <person name="Vandamme P."/>
            <person name="Eisen J.A."/>
            <person name="Garrity G."/>
            <person name="Hugenholtz P."/>
            <person name="Kyrpides N.C."/>
        </authorList>
    </citation>
    <scope>NUCLEOTIDE SEQUENCE [LARGE SCALE GENOMIC DNA]</scope>
    <source>
        <strain evidence="2 3">VKM Ac-2540</strain>
    </source>
</reference>
<dbReference type="EMBL" id="SHKR01000018">
    <property type="protein sequence ID" value="RZU01714.1"/>
    <property type="molecule type" value="Genomic_DNA"/>
</dbReference>
<evidence type="ECO:0000313" key="2">
    <source>
        <dbReference type="EMBL" id="RZU01714.1"/>
    </source>
</evidence>
<accession>A0A4Q7VY79</accession>
<dbReference type="AlphaFoldDB" id="A0A4Q7VY79"/>
<dbReference type="Proteomes" id="UP000292027">
    <property type="component" value="Unassembled WGS sequence"/>
</dbReference>
<feature type="transmembrane region" description="Helical" evidence="1">
    <location>
        <begin position="36"/>
        <end position="57"/>
    </location>
</feature>
<gene>
    <name evidence="2" type="ORF">EV645_7810</name>
</gene>
<keyword evidence="3" id="KW-1185">Reference proteome</keyword>
<evidence type="ECO:0000313" key="3">
    <source>
        <dbReference type="Proteomes" id="UP000292027"/>
    </source>
</evidence>